<sequence length="201" mass="23003">MENEEKRMIDSYEVEQSIHIGTKEVVFGVDKKSEYPFLVCYCTYDNIFSAAQAEKAIISDDYLEAMQEFLNRVQEQVKITQTEKEKYKCDLKPFTIEDCIPDDKGKSIVGKVVVVNAEVNRYEYRHSVYQLVLAEGGNGAIGGRGRAVMGTCLAEGKYARWERSDILGEIKPEKMPDWAKEALAKIQTQKKLKKAKSREER</sequence>
<reference evidence="2 3" key="1">
    <citation type="submission" date="2019-12" db="EMBL/GenBank/DDBJ databases">
        <title>Sporaefaciens musculi gen. nov., sp. nov., a novel bacterium isolated from the caecum of an obese mouse.</title>
        <authorList>
            <person name="Rasmussen T.S."/>
            <person name="Streidl T."/>
            <person name="Hitch T.C.A."/>
            <person name="Wortmann E."/>
            <person name="Deptula P."/>
            <person name="Hansen M."/>
            <person name="Nielsen D.S."/>
            <person name="Clavel T."/>
            <person name="Vogensen F.K."/>
        </authorList>
    </citation>
    <scope>NUCLEOTIDE SEQUENCE [LARGE SCALE GENOMIC DNA]</scope>
    <source>
        <strain evidence="2 3">WCA-9-b2</strain>
    </source>
</reference>
<feature type="coiled-coil region" evidence="1">
    <location>
        <begin position="63"/>
        <end position="90"/>
    </location>
</feature>
<organism evidence="2 3">
    <name type="scientific">Sporofaciens musculi</name>
    <dbReference type="NCBI Taxonomy" id="2681861"/>
    <lineage>
        <taxon>Bacteria</taxon>
        <taxon>Bacillati</taxon>
        <taxon>Bacillota</taxon>
        <taxon>Clostridia</taxon>
        <taxon>Lachnospirales</taxon>
        <taxon>Lachnospiraceae</taxon>
        <taxon>Sporofaciens</taxon>
    </lineage>
</organism>
<evidence type="ECO:0000313" key="2">
    <source>
        <dbReference type="EMBL" id="MXP74612.1"/>
    </source>
</evidence>
<name>A0A7X3ME54_9FIRM</name>
<dbReference type="EMBL" id="WUQX01000001">
    <property type="protein sequence ID" value="MXP74612.1"/>
    <property type="molecule type" value="Genomic_DNA"/>
</dbReference>
<keyword evidence="1" id="KW-0175">Coiled coil</keyword>
<proteinExistence type="predicted"/>
<gene>
    <name evidence="2" type="ORF">GN277_04220</name>
</gene>
<evidence type="ECO:0000313" key="3">
    <source>
        <dbReference type="Proteomes" id="UP000460412"/>
    </source>
</evidence>
<protein>
    <submittedName>
        <fullName evidence="2">Uncharacterized protein</fullName>
    </submittedName>
</protein>
<evidence type="ECO:0000256" key="1">
    <source>
        <dbReference type="SAM" id="Coils"/>
    </source>
</evidence>
<dbReference type="Proteomes" id="UP000460412">
    <property type="component" value="Unassembled WGS sequence"/>
</dbReference>
<dbReference type="RefSeq" id="WP_159749959.1">
    <property type="nucleotide sequence ID" value="NZ_WUQX01000001.1"/>
</dbReference>
<keyword evidence="3" id="KW-1185">Reference proteome</keyword>
<dbReference type="AlphaFoldDB" id="A0A7X3ME54"/>
<comment type="caution">
    <text evidence="2">The sequence shown here is derived from an EMBL/GenBank/DDBJ whole genome shotgun (WGS) entry which is preliminary data.</text>
</comment>
<accession>A0A7X3ME54</accession>